<dbReference type="GO" id="GO:0004359">
    <property type="term" value="F:glutaminase activity"/>
    <property type="evidence" value="ECO:0007669"/>
    <property type="project" value="UniProtKB-UniRule"/>
</dbReference>
<feature type="compositionally biased region" description="Gly residues" evidence="3">
    <location>
        <begin position="72"/>
        <end position="87"/>
    </location>
</feature>
<keyword evidence="2" id="KW-0961">Cell wall biogenesis/degradation</keyword>
<name>A0A919RGC8_9ACTN</name>
<sequence length="520" mass="54124">MQSDGGYGNAGPYGGSEHDDPTVARRLPDGRPVNGHMFGAPAEQPQPGGPQPGEQPGYPQAGVDHGYAQVGQTGGYDQGGYPAGGHAGQYEQGQASYPGGYDPHAGYPAGGYEAPGHGYPGEHQAPGSHAHGHSQPGHEGGYQASGHTPGHDQGHAQGGYPGEYQAPGYEYDQGHAQPGYDQSHAQPGYDQGHAQPGYDQGHARPGYDQGGYDQGGYDQGHVQPGYGQGGYDQSHAQPGYNQPHAQSGYDQGHAAAQDSYPDGYAADSYEAAHPETTAHSGTNSGGESVLRLVWVYPDLLSTYGDQGNVLVLEQRARARGIPVEIVHVRSADPVPEGGDIYLIGGGEDRPQILAADRLRRDGGLHRAVGQGAALLAVCAGYQIMGSAFGGEEGQPVAGIELLDISSTRGQRRAVGELAANVDPALELPTLTGFENHMGVTHLGPGVRPLSQTVVGTGNGDGTEGCYAGKVVGTYLHGPALARNPALADLLMSWIVGPLAPIDDGWYNRLRQERLNTVIPT</sequence>
<dbReference type="InterPro" id="IPR029062">
    <property type="entry name" value="Class_I_gatase-like"/>
</dbReference>
<dbReference type="InterPro" id="IPR043702">
    <property type="entry name" value="Lipid_II_synth_GatD"/>
</dbReference>
<keyword evidence="2" id="KW-0436">Ligase</keyword>
<comment type="function">
    <text evidence="2">The lipid II isoglutaminyl synthase complex catalyzes the formation of alpha-D-isoglutamine in the cell wall lipid II stem peptide. The GatD subunit catalyzes the hydrolysis of glutamine to glutamate and ammonia. The resulting ammonia molecule is channeled to the active site of MurT.</text>
</comment>
<feature type="compositionally biased region" description="Gly residues" evidence="3">
    <location>
        <begin position="208"/>
        <end position="218"/>
    </location>
</feature>
<evidence type="ECO:0000256" key="1">
    <source>
        <dbReference type="ARBA" id="ARBA00022962"/>
    </source>
</evidence>
<dbReference type="AlphaFoldDB" id="A0A919RGC8"/>
<dbReference type="PROSITE" id="PS51274">
    <property type="entry name" value="GATASE_COBBQ"/>
    <property type="match status" value="1"/>
</dbReference>
<evidence type="ECO:0000256" key="2">
    <source>
        <dbReference type="HAMAP-Rule" id="MF_02213"/>
    </source>
</evidence>
<keyword evidence="6" id="KW-1185">Reference proteome</keyword>
<dbReference type="EC" id="3.5.1.2" evidence="2"/>
<feature type="active site" description="Nucleophile" evidence="2">
    <location>
        <position position="378"/>
    </location>
</feature>
<feature type="compositionally biased region" description="Basic and acidic residues" evidence="3">
    <location>
        <begin position="16"/>
        <end position="29"/>
    </location>
</feature>
<dbReference type="EMBL" id="BOOW01000022">
    <property type="protein sequence ID" value="GII93385.1"/>
    <property type="molecule type" value="Genomic_DNA"/>
</dbReference>
<feature type="active site" evidence="2">
    <location>
        <position position="476"/>
    </location>
</feature>
<evidence type="ECO:0000256" key="3">
    <source>
        <dbReference type="SAM" id="MobiDB-lite"/>
    </source>
</evidence>
<dbReference type="CDD" id="cd01750">
    <property type="entry name" value="GATase1_CobQ"/>
    <property type="match status" value="1"/>
</dbReference>
<keyword evidence="2" id="KW-0378">Hydrolase</keyword>
<dbReference type="InterPro" id="IPR033949">
    <property type="entry name" value="CobQ_GATase1"/>
</dbReference>
<keyword evidence="2" id="KW-0573">Peptidoglycan synthesis</keyword>
<dbReference type="SUPFAM" id="SSF52317">
    <property type="entry name" value="Class I glutamine amidotransferase-like"/>
    <property type="match status" value="1"/>
</dbReference>
<comment type="catalytic activity">
    <reaction evidence="2">
        <text>beta-D-GlcNAc-(1-&gt;4)-Mur2Ac(oyl-L-Ala-gamma-D-Glu-L-Lys-D-Ala-D-Ala)-di-trans,octa-cis-undecaprenyl diphosphate + L-glutamine + ATP + H2O = beta-D-GlcNAc-(1-&gt;4)-Mur2Ac(oyl-L-Ala-D-isoglutaminyl-L-Lys-D-Ala-D-Ala)-di-trans,octa-cis-undecaprenyl diphosphate + L-glutamate + ADP + phosphate + H(+)</text>
        <dbReference type="Rhea" id="RHEA:57928"/>
        <dbReference type="ChEBI" id="CHEBI:15377"/>
        <dbReference type="ChEBI" id="CHEBI:15378"/>
        <dbReference type="ChEBI" id="CHEBI:29985"/>
        <dbReference type="ChEBI" id="CHEBI:30616"/>
        <dbReference type="ChEBI" id="CHEBI:43474"/>
        <dbReference type="ChEBI" id="CHEBI:58359"/>
        <dbReference type="ChEBI" id="CHEBI:60033"/>
        <dbReference type="ChEBI" id="CHEBI:62233"/>
        <dbReference type="ChEBI" id="CHEBI:456216"/>
        <dbReference type="EC" id="6.3.5.13"/>
    </reaction>
</comment>
<feature type="binding site" evidence="2">
    <location>
        <position position="412"/>
    </location>
    <ligand>
        <name>substrate</name>
    </ligand>
</feature>
<evidence type="ECO:0000313" key="5">
    <source>
        <dbReference type="EMBL" id="GII93385.1"/>
    </source>
</evidence>
<organism evidence="5 6">
    <name type="scientific">Sinosporangium siamense</name>
    <dbReference type="NCBI Taxonomy" id="1367973"/>
    <lineage>
        <taxon>Bacteria</taxon>
        <taxon>Bacillati</taxon>
        <taxon>Actinomycetota</taxon>
        <taxon>Actinomycetes</taxon>
        <taxon>Streptosporangiales</taxon>
        <taxon>Streptosporangiaceae</taxon>
        <taxon>Sinosporangium</taxon>
    </lineage>
</organism>
<reference evidence="5" key="1">
    <citation type="submission" date="2021-01" db="EMBL/GenBank/DDBJ databases">
        <title>Whole genome shotgun sequence of Sinosporangium siamense NBRC 109515.</title>
        <authorList>
            <person name="Komaki H."/>
            <person name="Tamura T."/>
        </authorList>
    </citation>
    <scope>NUCLEOTIDE SEQUENCE</scope>
    <source>
        <strain evidence="5">NBRC 109515</strain>
    </source>
</reference>
<dbReference type="Gene3D" id="3.40.50.880">
    <property type="match status" value="1"/>
</dbReference>
<comment type="catalytic activity">
    <reaction evidence="2">
        <text>L-glutamine + H2O = L-glutamate + NH4(+)</text>
        <dbReference type="Rhea" id="RHEA:15889"/>
        <dbReference type="ChEBI" id="CHEBI:15377"/>
        <dbReference type="ChEBI" id="CHEBI:28938"/>
        <dbReference type="ChEBI" id="CHEBI:29985"/>
        <dbReference type="ChEBI" id="CHEBI:58359"/>
        <dbReference type="EC" id="3.5.1.2"/>
    </reaction>
</comment>
<dbReference type="GO" id="GO:0071555">
    <property type="term" value="P:cell wall organization"/>
    <property type="evidence" value="ECO:0007669"/>
    <property type="project" value="UniProtKB-KW"/>
</dbReference>
<dbReference type="Pfam" id="PF07685">
    <property type="entry name" value="GATase_3"/>
    <property type="match status" value="1"/>
</dbReference>
<dbReference type="GO" id="GO:0008360">
    <property type="term" value="P:regulation of cell shape"/>
    <property type="evidence" value="ECO:0007669"/>
    <property type="project" value="UniProtKB-KW"/>
</dbReference>
<comment type="caution">
    <text evidence="5">The sequence shown here is derived from an EMBL/GenBank/DDBJ whole genome shotgun (WGS) entry which is preliminary data.</text>
</comment>
<feature type="compositionally biased region" description="Gly residues" evidence="3">
    <location>
        <begin position="1"/>
        <end position="14"/>
    </location>
</feature>
<feature type="compositionally biased region" description="Polar residues" evidence="3">
    <location>
        <begin position="234"/>
        <end position="249"/>
    </location>
</feature>
<proteinExistence type="inferred from homology"/>
<evidence type="ECO:0000259" key="4">
    <source>
        <dbReference type="Pfam" id="PF07685"/>
    </source>
</evidence>
<comment type="pathway">
    <text evidence="2">Cell wall biogenesis; peptidoglycan biosynthesis.</text>
</comment>
<comment type="similarity">
    <text evidence="2">Belongs to the CobB/CobQ family. GatD subfamily.</text>
</comment>
<dbReference type="PANTHER" id="PTHR21343">
    <property type="entry name" value="DETHIOBIOTIN SYNTHETASE"/>
    <property type="match status" value="1"/>
</dbReference>
<dbReference type="EC" id="6.3.5.13" evidence="2"/>
<protein>
    <recommendedName>
        <fullName evidence="2">Lipid II isoglutaminyl synthase (glutamine-hydrolyzing) subunit GatD</fullName>
        <ecNumber evidence="2">6.3.5.13</ecNumber>
    </recommendedName>
    <alternativeName>
        <fullName evidence="2">Lipid II isoglutaminyl synthase glutaminase subunit</fullName>
        <ecNumber evidence="2">3.5.1.2</ecNumber>
    </alternativeName>
</protein>
<keyword evidence="2" id="KW-0133">Cell shape</keyword>
<feature type="compositionally biased region" description="Low complexity" evidence="3">
    <location>
        <begin position="103"/>
        <end position="117"/>
    </location>
</feature>
<keyword evidence="1 2" id="KW-0315">Glutamine amidotransferase</keyword>
<feature type="domain" description="CobB/CobQ-like glutamine amidotransferase" evidence="4">
    <location>
        <begin position="292"/>
        <end position="483"/>
    </location>
</feature>
<dbReference type="PANTHER" id="PTHR21343:SF9">
    <property type="entry name" value="LIPID II ISOGLUTAMINYL SYNTHASE (GLUTAMINE-HYDROLYZING) SUBUNIT GATD"/>
    <property type="match status" value="1"/>
</dbReference>
<gene>
    <name evidence="2" type="primary">gatD</name>
    <name evidence="5" type="ORF">Ssi02_36160</name>
</gene>
<dbReference type="Proteomes" id="UP000606172">
    <property type="component" value="Unassembled WGS sequence"/>
</dbReference>
<accession>A0A919RGC8</accession>
<feature type="compositionally biased region" description="Low complexity" evidence="3">
    <location>
        <begin position="39"/>
        <end position="62"/>
    </location>
</feature>
<dbReference type="GO" id="GO:0140282">
    <property type="term" value="F:carbon-nitrogen ligase activity on lipid II"/>
    <property type="evidence" value="ECO:0007669"/>
    <property type="project" value="UniProtKB-UniRule"/>
</dbReference>
<feature type="region of interest" description="Disordered" evidence="3">
    <location>
        <begin position="1"/>
        <end position="266"/>
    </location>
</feature>
<dbReference type="GO" id="GO:0009252">
    <property type="term" value="P:peptidoglycan biosynthetic process"/>
    <property type="evidence" value="ECO:0007669"/>
    <property type="project" value="UniProtKB-UniRule"/>
</dbReference>
<dbReference type="InterPro" id="IPR011698">
    <property type="entry name" value="GATase_3"/>
</dbReference>
<comment type="subunit">
    <text evidence="2">Forms a heterodimer with MurT.</text>
</comment>
<evidence type="ECO:0000313" key="6">
    <source>
        <dbReference type="Proteomes" id="UP000606172"/>
    </source>
</evidence>
<dbReference type="HAMAP" id="MF_02213">
    <property type="entry name" value="Lipid_II_synth_GatD"/>
    <property type="match status" value="1"/>
</dbReference>
<dbReference type="GO" id="GO:0009236">
    <property type="term" value="P:cobalamin biosynthetic process"/>
    <property type="evidence" value="ECO:0007669"/>
    <property type="project" value="InterPro"/>
</dbReference>